<dbReference type="AlphaFoldDB" id="A0A6J6Z669"/>
<gene>
    <name evidence="1" type="ORF">UFOPK3046_01550</name>
    <name evidence="2" type="ORF">UFOPK4354_01080</name>
</gene>
<reference evidence="1" key="1">
    <citation type="submission" date="2020-05" db="EMBL/GenBank/DDBJ databases">
        <authorList>
            <person name="Chiriac C."/>
            <person name="Salcher M."/>
            <person name="Ghai R."/>
            <person name="Kavagutti S V."/>
        </authorList>
    </citation>
    <scope>NUCLEOTIDE SEQUENCE</scope>
</reference>
<protein>
    <submittedName>
        <fullName evidence="1">Unannotated protein</fullName>
    </submittedName>
</protein>
<dbReference type="SUPFAM" id="SSF55961">
    <property type="entry name" value="Bet v1-like"/>
    <property type="match status" value="1"/>
</dbReference>
<sequence>MPSITVNVVLDASPEDVWADIENIATHPEWMEDAVSIAFTSDQQSGAGTEFDCATAIGPFRLTDHMEITSWVPAKEMGVRHVGLITGTGVFQLSPIGPAESATQTSFEWTEKLNFPWWLGGPLGATVAKPVLRHVWRTNLHNLQQRYR</sequence>
<dbReference type="Pfam" id="PF10604">
    <property type="entry name" value="Polyketide_cyc2"/>
    <property type="match status" value="1"/>
</dbReference>
<accession>A0A6J6Z669</accession>
<evidence type="ECO:0000313" key="1">
    <source>
        <dbReference type="EMBL" id="CAB4817300.1"/>
    </source>
</evidence>
<name>A0A6J6Z669_9ZZZZ</name>
<dbReference type="EMBL" id="CAFAAQ010000169">
    <property type="protein sequence ID" value="CAB4817300.1"/>
    <property type="molecule type" value="Genomic_DNA"/>
</dbReference>
<dbReference type="EMBL" id="CAFBQW010000113">
    <property type="protein sequence ID" value="CAB5066895.1"/>
    <property type="molecule type" value="Genomic_DNA"/>
</dbReference>
<evidence type="ECO:0000313" key="2">
    <source>
        <dbReference type="EMBL" id="CAB5066895.1"/>
    </source>
</evidence>
<dbReference type="Gene3D" id="3.30.530.20">
    <property type="match status" value="1"/>
</dbReference>
<proteinExistence type="predicted"/>
<dbReference type="InterPro" id="IPR023393">
    <property type="entry name" value="START-like_dom_sf"/>
</dbReference>
<organism evidence="1">
    <name type="scientific">freshwater metagenome</name>
    <dbReference type="NCBI Taxonomy" id="449393"/>
    <lineage>
        <taxon>unclassified sequences</taxon>
        <taxon>metagenomes</taxon>
        <taxon>ecological metagenomes</taxon>
    </lineage>
</organism>
<dbReference type="InterPro" id="IPR019587">
    <property type="entry name" value="Polyketide_cyclase/dehydratase"/>
</dbReference>
<dbReference type="CDD" id="cd07812">
    <property type="entry name" value="SRPBCC"/>
    <property type="match status" value="1"/>
</dbReference>